<dbReference type="SUPFAM" id="SSF56935">
    <property type="entry name" value="Porins"/>
    <property type="match status" value="1"/>
</dbReference>
<feature type="chain" id="PRO_5045041139" evidence="8">
    <location>
        <begin position="23"/>
        <end position="515"/>
    </location>
</feature>
<comment type="subcellular location">
    <subcellularLocation>
        <location evidence="1">Cell outer membrane</location>
        <topology evidence="1">Multi-pass membrane protein</topology>
    </subcellularLocation>
</comment>
<accession>A0ABP8N7X1</accession>
<evidence type="ECO:0000313" key="10">
    <source>
        <dbReference type="Proteomes" id="UP001500067"/>
    </source>
</evidence>
<keyword evidence="9" id="KW-0675">Receptor</keyword>
<dbReference type="Gene3D" id="2.40.160.60">
    <property type="entry name" value="Outer membrane protein transport protein (OMPP1/FadL/TodX)"/>
    <property type="match status" value="1"/>
</dbReference>
<keyword evidence="3" id="KW-1134">Transmembrane beta strand</keyword>
<comment type="caution">
    <text evidence="9">The sequence shown here is derived from an EMBL/GenBank/DDBJ whole genome shotgun (WGS) entry which is preliminary data.</text>
</comment>
<dbReference type="RefSeq" id="WP_345078338.1">
    <property type="nucleotide sequence ID" value="NZ_BAABFA010000005.1"/>
</dbReference>
<protein>
    <submittedName>
        <fullName evidence="9">TonB-dependent receptor</fullName>
    </submittedName>
</protein>
<proteinExistence type="inferred from homology"/>
<dbReference type="PANTHER" id="PTHR35093:SF8">
    <property type="entry name" value="OUTER MEMBRANE PROTEIN NMB0088-RELATED"/>
    <property type="match status" value="1"/>
</dbReference>
<name>A0ABP8N7X1_9BACT</name>
<evidence type="ECO:0000256" key="5">
    <source>
        <dbReference type="ARBA" id="ARBA00022729"/>
    </source>
</evidence>
<evidence type="ECO:0000256" key="2">
    <source>
        <dbReference type="ARBA" id="ARBA00008163"/>
    </source>
</evidence>
<keyword evidence="4" id="KW-0812">Transmembrane</keyword>
<evidence type="ECO:0000256" key="4">
    <source>
        <dbReference type="ARBA" id="ARBA00022692"/>
    </source>
</evidence>
<keyword evidence="5 8" id="KW-0732">Signal</keyword>
<dbReference type="PANTHER" id="PTHR35093">
    <property type="entry name" value="OUTER MEMBRANE PROTEIN NMB0088-RELATED"/>
    <property type="match status" value="1"/>
</dbReference>
<dbReference type="EMBL" id="BAABFA010000005">
    <property type="protein sequence ID" value="GAA4461416.1"/>
    <property type="molecule type" value="Genomic_DNA"/>
</dbReference>
<comment type="similarity">
    <text evidence="2">Belongs to the OmpP1/FadL family.</text>
</comment>
<evidence type="ECO:0000256" key="6">
    <source>
        <dbReference type="ARBA" id="ARBA00023136"/>
    </source>
</evidence>
<gene>
    <name evidence="9" type="ORF">GCM10023093_06020</name>
</gene>
<evidence type="ECO:0000313" key="9">
    <source>
        <dbReference type="EMBL" id="GAA4461416.1"/>
    </source>
</evidence>
<sequence>MRHNRLFLLASAFGLGLPAAVAQDVNMAYYLANVNTQGTARSMGFGNALGSIGGDYSATSVNPAGLGIFRRSELSFTPSLRTSSASSQYLGSVTADNNVRLNLNSFGMVFTDAPKGKRYERRAWKAISFAFGMNRVVDLNRDHTYTGVNTTSSASQAFEADANQYPGDALSQSPLSVPGYLGYQAYLLNQTAAGEFYSIVPYGGGVRQSKTIKERGRVNEYTISLGGNYREQLMLGATLGIPSIKYSVTSSYSETLAPGNVEPNPYQFSSFRYDQQLDVTGVGINLKVGAIYKIDEKIRVGAALHSPSYYALDETYTPGVVSTIAGTVTQVTTATNLVASNRFNYSLTTPWRGILSASYIFKGKGFITADYEYADYGFLRYTYPISDGYGGNYDAQETAMNDALLNKYGSTSNFRIGGEALLTKFFMARAGFGYYGNPYRASGMDGSRMDISGGIGFRSNDFFADIALVHSAYSLQNAPYSIDYSYVTSGPLAAIPMADTKFNSNNIAFTVGVKF</sequence>
<organism evidence="9 10">
    <name type="scientific">Nemorincola caseinilytica</name>
    <dbReference type="NCBI Taxonomy" id="2054315"/>
    <lineage>
        <taxon>Bacteria</taxon>
        <taxon>Pseudomonadati</taxon>
        <taxon>Bacteroidota</taxon>
        <taxon>Chitinophagia</taxon>
        <taxon>Chitinophagales</taxon>
        <taxon>Chitinophagaceae</taxon>
        <taxon>Nemorincola</taxon>
    </lineage>
</organism>
<keyword evidence="7" id="KW-0998">Cell outer membrane</keyword>
<evidence type="ECO:0000256" key="3">
    <source>
        <dbReference type="ARBA" id="ARBA00022452"/>
    </source>
</evidence>
<evidence type="ECO:0000256" key="1">
    <source>
        <dbReference type="ARBA" id="ARBA00004571"/>
    </source>
</evidence>
<reference evidence="10" key="1">
    <citation type="journal article" date="2019" name="Int. J. Syst. Evol. Microbiol.">
        <title>The Global Catalogue of Microorganisms (GCM) 10K type strain sequencing project: providing services to taxonomists for standard genome sequencing and annotation.</title>
        <authorList>
            <consortium name="The Broad Institute Genomics Platform"/>
            <consortium name="The Broad Institute Genome Sequencing Center for Infectious Disease"/>
            <person name="Wu L."/>
            <person name="Ma J."/>
        </authorList>
    </citation>
    <scope>NUCLEOTIDE SEQUENCE [LARGE SCALE GENOMIC DNA]</scope>
    <source>
        <strain evidence="10">JCM 32105</strain>
    </source>
</reference>
<feature type="signal peptide" evidence="8">
    <location>
        <begin position="1"/>
        <end position="22"/>
    </location>
</feature>
<evidence type="ECO:0000256" key="8">
    <source>
        <dbReference type="SAM" id="SignalP"/>
    </source>
</evidence>
<evidence type="ECO:0000256" key="7">
    <source>
        <dbReference type="ARBA" id="ARBA00023237"/>
    </source>
</evidence>
<keyword evidence="6" id="KW-0472">Membrane</keyword>
<keyword evidence="10" id="KW-1185">Reference proteome</keyword>
<dbReference type="Proteomes" id="UP001500067">
    <property type="component" value="Unassembled WGS sequence"/>
</dbReference>
<dbReference type="InterPro" id="IPR005017">
    <property type="entry name" value="OMPP1/FadL/TodX"/>
</dbReference>